<sequence>MEKLLASNIVLADAQATPVNHTFVPVGRDKNGVYWFEDQSQANAIGYWKISVDLQKPPVPTAKQSSEGRTVRVRIGLHEPQLETVSNATVSGIAPAPTVSYVLRTFIEAVMPERSTLQNRKDLRKMAAGVLADTQILGVFENLVYIQ</sequence>
<organism evidence="4 5">
    <name type="scientific">ssRNA phage Gephyllon.2_5</name>
    <dbReference type="NCBI Taxonomy" id="2786144"/>
    <lineage>
        <taxon>Viruses</taxon>
        <taxon>Riboviria</taxon>
        <taxon>Orthornavirae</taxon>
        <taxon>Lenarviricota</taxon>
        <taxon>Leviviricetes</taxon>
        <taxon>Norzivirales</taxon>
        <taxon>Fiersviridae</taxon>
        <taxon>Pohlevirus</taxon>
        <taxon>Pohlevirus arvadaptatum</taxon>
    </lineage>
</organism>
<reference evidence="4" key="1">
    <citation type="submission" date="2020-09" db="EMBL/GenBank/DDBJ databases">
        <title>Leviviricetes taxonomy.</title>
        <authorList>
            <person name="Stockdale S.R."/>
            <person name="Callanan J."/>
            <person name="Adriaenssens E.M."/>
            <person name="Kuhn J.H."/>
            <person name="Rumnieks J."/>
            <person name="Shkoporov A."/>
            <person name="Draper L.A."/>
            <person name="Ross P."/>
            <person name="Hill C."/>
        </authorList>
    </citation>
    <scope>NUCLEOTIDE SEQUENCE</scope>
</reference>
<accession>A0A8S5KXF4</accession>
<evidence type="ECO:0000256" key="1">
    <source>
        <dbReference type="ARBA" id="ARBA00004328"/>
    </source>
</evidence>
<keyword evidence="2 4" id="KW-0167">Capsid protein</keyword>
<protein>
    <submittedName>
        <fullName evidence="4">Coat protein</fullName>
    </submittedName>
</protein>
<dbReference type="KEGG" id="vg:80398858"/>
<dbReference type="InterPro" id="IPR015954">
    <property type="entry name" value="Phage_RNA-type_capsid"/>
</dbReference>
<evidence type="ECO:0000256" key="3">
    <source>
        <dbReference type="ARBA" id="ARBA00022844"/>
    </source>
</evidence>
<evidence type="ECO:0000256" key="2">
    <source>
        <dbReference type="ARBA" id="ARBA00022561"/>
    </source>
</evidence>
<dbReference type="GO" id="GO:0019028">
    <property type="term" value="C:viral capsid"/>
    <property type="evidence" value="ECO:0007669"/>
    <property type="project" value="UniProtKB-KW"/>
</dbReference>
<comment type="subcellular location">
    <subcellularLocation>
        <location evidence="1">Virion</location>
    </subcellularLocation>
</comment>
<keyword evidence="3" id="KW-0946">Virion</keyword>
<dbReference type="Gene3D" id="3.30.380.10">
    <property type="entry name" value="MS2 Viral Coat Protein"/>
    <property type="match status" value="1"/>
</dbReference>
<keyword evidence="5" id="KW-1185">Reference proteome</keyword>
<name>A0A8S5KXF4_9VIRU</name>
<evidence type="ECO:0000313" key="4">
    <source>
        <dbReference type="EMBL" id="DAD50358.1"/>
    </source>
</evidence>
<dbReference type="RefSeq" id="YP_010769752.1">
    <property type="nucleotide sequence ID" value="NC_074065.1"/>
</dbReference>
<dbReference type="Proteomes" id="UP000676119">
    <property type="component" value="Segment"/>
</dbReference>
<dbReference type="EMBL" id="BK013503">
    <property type="protein sequence ID" value="DAD50358.1"/>
    <property type="molecule type" value="Genomic_RNA"/>
</dbReference>
<proteinExistence type="predicted"/>
<gene>
    <name evidence="4" type="primary">Gephyllon.2_5_3</name>
</gene>
<dbReference type="GeneID" id="80398858"/>
<evidence type="ECO:0000313" key="5">
    <source>
        <dbReference type="Proteomes" id="UP000676119"/>
    </source>
</evidence>